<sequence>MPTGVGRADTRSYRRLAGTDIDQAMAFFTSDYELRAPSIRRTHADTIWDFAGVTDERMSLRTSRFGVDLRSQSQSDDVIVAWLRSGSSTITFDGRSVDLEPGVPVVLPSERYDLHHRDIGLNLVHLDRGFLTELVGEDSFAFEPLERPDAGGMRIWQETVRRYSSTWLQVDTAMSAVVRHDIASAFADAALRAFPRRSAWRTSVSGSAPEHQRLRKALDYVHAHAREPIGTPEIAAAAGLSPRGLQQSLRRHLDQTPGDLLRSVRLDGALEDLRRAERDETSVADIARGWGFGHLGRFSAAYRSRFGELPSDTLRSRPRR</sequence>
<reference evidence="1" key="1">
    <citation type="submission" date="2021-06" db="EMBL/GenBank/DDBJ databases">
        <authorList>
            <person name="Ellington A.J."/>
            <person name="Bryan N.C."/>
            <person name="Christner B.C."/>
            <person name="Reisch C.R."/>
        </authorList>
    </citation>
    <scope>NUCLEOTIDE SEQUENCE</scope>
    <source>
        <strain evidence="1">L6-1</strain>
    </source>
</reference>
<proteinExistence type="predicted"/>
<organism evidence="1 2">
    <name type="scientific">Curtobacterium aetherium</name>
    <dbReference type="NCBI Taxonomy" id="2841594"/>
    <lineage>
        <taxon>Bacteria</taxon>
        <taxon>Bacillati</taxon>
        <taxon>Actinomycetota</taxon>
        <taxon>Actinomycetes</taxon>
        <taxon>Micrococcales</taxon>
        <taxon>Microbacteriaceae</taxon>
        <taxon>Curtobacterium</taxon>
    </lineage>
</organism>
<protein>
    <submittedName>
        <fullName evidence="1">Helix-turn-helix domain-containing protein</fullName>
    </submittedName>
</protein>
<evidence type="ECO:0000313" key="1">
    <source>
        <dbReference type="EMBL" id="QWS33934.1"/>
    </source>
</evidence>
<evidence type="ECO:0000313" key="2">
    <source>
        <dbReference type="Proteomes" id="UP000681794"/>
    </source>
</evidence>
<keyword evidence="2" id="KW-1185">Reference proteome</keyword>
<name>A0ACD1E4V4_9MICO</name>
<accession>A0ACD1E4V4</accession>
<dbReference type="EMBL" id="CP076544">
    <property type="protein sequence ID" value="QWS33934.1"/>
    <property type="molecule type" value="Genomic_DNA"/>
</dbReference>
<gene>
    <name evidence="1" type="ORF">KM842_01620</name>
</gene>
<dbReference type="Proteomes" id="UP000681794">
    <property type="component" value="Chromosome"/>
</dbReference>